<protein>
    <submittedName>
        <fullName evidence="1">Uncharacterized protein</fullName>
    </submittedName>
</protein>
<dbReference type="EMBL" id="JAYMRU010000005">
    <property type="protein sequence ID" value="MEM5400171.1"/>
    <property type="molecule type" value="Genomic_DNA"/>
</dbReference>
<gene>
    <name evidence="1" type="ORF">VSR83_08740</name>
</gene>
<comment type="caution">
    <text evidence="1">The sequence shown here is derived from an EMBL/GenBank/DDBJ whole genome shotgun (WGS) entry which is preliminary data.</text>
</comment>
<evidence type="ECO:0000313" key="1">
    <source>
        <dbReference type="EMBL" id="MEM5400171.1"/>
    </source>
</evidence>
<proteinExistence type="predicted"/>
<dbReference type="Proteomes" id="UP001392318">
    <property type="component" value="Unassembled WGS sequence"/>
</dbReference>
<accession>A0ACC6RF69</accession>
<sequence>MELNLNERSTANRERSNAGVYTRENPHFTRPQTRLATTDNN</sequence>
<keyword evidence="2" id="KW-1185">Reference proteome</keyword>
<evidence type="ECO:0000313" key="2">
    <source>
        <dbReference type="Proteomes" id="UP001392318"/>
    </source>
</evidence>
<name>A0ACC6RF69_9BURK</name>
<organism evidence="1 2">
    <name type="scientific">Paraburkholderia unamae</name>
    <dbReference type="NCBI Taxonomy" id="219649"/>
    <lineage>
        <taxon>Bacteria</taxon>
        <taxon>Pseudomonadati</taxon>
        <taxon>Pseudomonadota</taxon>
        <taxon>Betaproteobacteria</taxon>
        <taxon>Burkholderiales</taxon>
        <taxon>Burkholderiaceae</taxon>
        <taxon>Paraburkholderia</taxon>
    </lineage>
</organism>
<reference evidence="1" key="1">
    <citation type="submission" date="2024-01" db="EMBL/GenBank/DDBJ databases">
        <title>The diversity of rhizobia nodulating Mimosa spp. in eleven states of Brazil covering several biomes is determined by host plant, location, and edaphic factors.</title>
        <authorList>
            <person name="Rouws L."/>
            <person name="Barauna A."/>
            <person name="Beukes C."/>
            <person name="De Faria S.M."/>
            <person name="Gross E."/>
            <person name="Dos Reis Junior F.B."/>
            <person name="Simon M."/>
            <person name="Maluk M."/>
            <person name="Odee D.W."/>
            <person name="Kenicer G."/>
            <person name="Young J.P.W."/>
            <person name="Reis V.M."/>
            <person name="Zilli J."/>
            <person name="James E.K."/>
        </authorList>
    </citation>
    <scope>NUCLEOTIDE SEQUENCE</scope>
    <source>
        <strain evidence="1">JPY452</strain>
    </source>
</reference>